<dbReference type="InterPro" id="IPR044839">
    <property type="entry name" value="NDR1-like"/>
</dbReference>
<dbReference type="EMBL" id="JAUJYO010000011">
    <property type="protein sequence ID" value="KAK1304132.1"/>
    <property type="molecule type" value="Genomic_DNA"/>
</dbReference>
<sequence>MTEHQKIHPVDVEAPAVAAGGPSAPLMPRDSSRSEKGDPAHQPSQGIPPPYRRTIPVKHAKPPKRRGFCCRCFCCTICTLLVLILAVAATVGILFLIFRPKIPKYSVDRLSIAAFTVDTNLTVNAQFDVTVTTRNPNKRIGIYYEDGSHLSVLYDDTVLVKGAFPSFYQGHHNTTVVDVIMTGDVPVRVKFGALKLWKIRFRVTCDLVVNSLTANNKISIRSSKCKFRLKKLF</sequence>
<keyword evidence="4 6" id="KW-0472">Membrane</keyword>
<dbReference type="InterPro" id="IPR004864">
    <property type="entry name" value="LEA_2"/>
</dbReference>
<comment type="subcellular location">
    <subcellularLocation>
        <location evidence="1">Membrane</location>
        <topology evidence="1">Single-pass membrane protein</topology>
    </subcellularLocation>
</comment>
<protein>
    <recommendedName>
        <fullName evidence="7">Late embryogenesis abundant protein LEA-2 subgroup domain-containing protein</fullName>
    </recommendedName>
</protein>
<evidence type="ECO:0000259" key="7">
    <source>
        <dbReference type="Pfam" id="PF03168"/>
    </source>
</evidence>
<evidence type="ECO:0000313" key="8">
    <source>
        <dbReference type="EMBL" id="KAK1304132.1"/>
    </source>
</evidence>
<dbReference type="Pfam" id="PF03168">
    <property type="entry name" value="LEA_2"/>
    <property type="match status" value="1"/>
</dbReference>
<keyword evidence="3 6" id="KW-1133">Transmembrane helix</keyword>
<evidence type="ECO:0000313" key="9">
    <source>
        <dbReference type="Proteomes" id="UP001180020"/>
    </source>
</evidence>
<feature type="transmembrane region" description="Helical" evidence="6">
    <location>
        <begin position="68"/>
        <end position="98"/>
    </location>
</feature>
<name>A0AAV9DVS4_ACOCL</name>
<dbReference type="GO" id="GO:0098542">
    <property type="term" value="P:defense response to other organism"/>
    <property type="evidence" value="ECO:0007669"/>
    <property type="project" value="InterPro"/>
</dbReference>
<evidence type="ECO:0000256" key="1">
    <source>
        <dbReference type="ARBA" id="ARBA00004167"/>
    </source>
</evidence>
<feature type="compositionally biased region" description="Basic and acidic residues" evidence="5">
    <location>
        <begin position="30"/>
        <end position="39"/>
    </location>
</feature>
<organism evidence="8 9">
    <name type="scientific">Acorus calamus</name>
    <name type="common">Sweet flag</name>
    <dbReference type="NCBI Taxonomy" id="4465"/>
    <lineage>
        <taxon>Eukaryota</taxon>
        <taxon>Viridiplantae</taxon>
        <taxon>Streptophyta</taxon>
        <taxon>Embryophyta</taxon>
        <taxon>Tracheophyta</taxon>
        <taxon>Spermatophyta</taxon>
        <taxon>Magnoliopsida</taxon>
        <taxon>Liliopsida</taxon>
        <taxon>Acoraceae</taxon>
        <taxon>Acorus</taxon>
    </lineage>
</organism>
<evidence type="ECO:0000256" key="5">
    <source>
        <dbReference type="SAM" id="MobiDB-lite"/>
    </source>
</evidence>
<reference evidence="8" key="1">
    <citation type="journal article" date="2023" name="Nat. Commun.">
        <title>Diploid and tetraploid genomes of Acorus and the evolution of monocots.</title>
        <authorList>
            <person name="Ma L."/>
            <person name="Liu K.W."/>
            <person name="Li Z."/>
            <person name="Hsiao Y.Y."/>
            <person name="Qi Y."/>
            <person name="Fu T."/>
            <person name="Tang G.D."/>
            <person name="Zhang D."/>
            <person name="Sun W.H."/>
            <person name="Liu D.K."/>
            <person name="Li Y."/>
            <person name="Chen G.Z."/>
            <person name="Liu X.D."/>
            <person name="Liao X.Y."/>
            <person name="Jiang Y.T."/>
            <person name="Yu X."/>
            <person name="Hao Y."/>
            <person name="Huang J."/>
            <person name="Zhao X.W."/>
            <person name="Ke S."/>
            <person name="Chen Y.Y."/>
            <person name="Wu W.L."/>
            <person name="Hsu J.L."/>
            <person name="Lin Y.F."/>
            <person name="Huang M.D."/>
            <person name="Li C.Y."/>
            <person name="Huang L."/>
            <person name="Wang Z.W."/>
            <person name="Zhao X."/>
            <person name="Zhong W.Y."/>
            <person name="Peng D.H."/>
            <person name="Ahmad S."/>
            <person name="Lan S."/>
            <person name="Zhang J.S."/>
            <person name="Tsai W.C."/>
            <person name="Van de Peer Y."/>
            <person name="Liu Z.J."/>
        </authorList>
    </citation>
    <scope>NUCLEOTIDE SEQUENCE</scope>
    <source>
        <strain evidence="8">CP</strain>
    </source>
</reference>
<comment type="caution">
    <text evidence="8">The sequence shown here is derived from an EMBL/GenBank/DDBJ whole genome shotgun (WGS) entry which is preliminary data.</text>
</comment>
<keyword evidence="2 6" id="KW-0812">Transmembrane</keyword>
<evidence type="ECO:0000256" key="6">
    <source>
        <dbReference type="SAM" id="Phobius"/>
    </source>
</evidence>
<gene>
    <name evidence="8" type="ORF">QJS10_CPB11g02368</name>
</gene>
<feature type="domain" description="Late embryogenesis abundant protein LEA-2 subgroup" evidence="7">
    <location>
        <begin position="130"/>
        <end position="193"/>
    </location>
</feature>
<dbReference type="PANTHER" id="PTHR31234">
    <property type="entry name" value="LATE EMBRYOGENESIS ABUNDANT (LEA) HYDROXYPROLINE-RICH GLYCOPROTEIN FAMILY"/>
    <property type="match status" value="1"/>
</dbReference>
<evidence type="ECO:0000256" key="3">
    <source>
        <dbReference type="ARBA" id="ARBA00022989"/>
    </source>
</evidence>
<reference evidence="8" key="2">
    <citation type="submission" date="2023-06" db="EMBL/GenBank/DDBJ databases">
        <authorList>
            <person name="Ma L."/>
            <person name="Liu K.-W."/>
            <person name="Li Z."/>
            <person name="Hsiao Y.-Y."/>
            <person name="Qi Y."/>
            <person name="Fu T."/>
            <person name="Tang G."/>
            <person name="Zhang D."/>
            <person name="Sun W.-H."/>
            <person name="Liu D.-K."/>
            <person name="Li Y."/>
            <person name="Chen G.-Z."/>
            <person name="Liu X.-D."/>
            <person name="Liao X.-Y."/>
            <person name="Jiang Y.-T."/>
            <person name="Yu X."/>
            <person name="Hao Y."/>
            <person name="Huang J."/>
            <person name="Zhao X.-W."/>
            <person name="Ke S."/>
            <person name="Chen Y.-Y."/>
            <person name="Wu W.-L."/>
            <person name="Hsu J.-L."/>
            <person name="Lin Y.-F."/>
            <person name="Huang M.-D."/>
            <person name="Li C.-Y."/>
            <person name="Huang L."/>
            <person name="Wang Z.-W."/>
            <person name="Zhao X."/>
            <person name="Zhong W.-Y."/>
            <person name="Peng D.-H."/>
            <person name="Ahmad S."/>
            <person name="Lan S."/>
            <person name="Zhang J.-S."/>
            <person name="Tsai W.-C."/>
            <person name="Van De Peer Y."/>
            <person name="Liu Z.-J."/>
        </authorList>
    </citation>
    <scope>NUCLEOTIDE SEQUENCE</scope>
    <source>
        <strain evidence="8">CP</strain>
        <tissue evidence="8">Leaves</tissue>
    </source>
</reference>
<evidence type="ECO:0000256" key="2">
    <source>
        <dbReference type="ARBA" id="ARBA00022692"/>
    </source>
</evidence>
<feature type="region of interest" description="Disordered" evidence="5">
    <location>
        <begin position="1"/>
        <end position="55"/>
    </location>
</feature>
<dbReference type="AlphaFoldDB" id="A0AAV9DVS4"/>
<evidence type="ECO:0000256" key="4">
    <source>
        <dbReference type="ARBA" id="ARBA00023136"/>
    </source>
</evidence>
<dbReference type="Proteomes" id="UP001180020">
    <property type="component" value="Unassembled WGS sequence"/>
</dbReference>
<accession>A0AAV9DVS4</accession>
<dbReference type="GO" id="GO:0005886">
    <property type="term" value="C:plasma membrane"/>
    <property type="evidence" value="ECO:0007669"/>
    <property type="project" value="TreeGrafter"/>
</dbReference>
<dbReference type="PANTHER" id="PTHR31234:SF72">
    <property type="entry name" value="NDR1_HIN1-LIKE PROTEIN 6"/>
    <property type="match status" value="1"/>
</dbReference>
<feature type="compositionally biased region" description="Basic and acidic residues" evidence="5">
    <location>
        <begin position="1"/>
        <end position="11"/>
    </location>
</feature>
<keyword evidence="9" id="KW-1185">Reference proteome</keyword>
<feature type="compositionally biased region" description="Low complexity" evidence="5">
    <location>
        <begin position="12"/>
        <end position="24"/>
    </location>
</feature>
<proteinExistence type="predicted"/>